<evidence type="ECO:0000256" key="3">
    <source>
        <dbReference type="ARBA" id="ARBA00007202"/>
    </source>
</evidence>
<evidence type="ECO:0000256" key="7">
    <source>
        <dbReference type="ARBA" id="ARBA00022844"/>
    </source>
</evidence>
<dbReference type="Pfam" id="PF00286">
    <property type="entry name" value="Flexi_CP"/>
    <property type="match status" value="1"/>
</dbReference>
<dbReference type="KEGG" id="vg:40524827"/>
<evidence type="ECO:0000256" key="5">
    <source>
        <dbReference type="ARBA" id="ARBA00022497"/>
    </source>
</evidence>
<dbReference type="RefSeq" id="YP_009664744.1">
    <property type="nucleotide sequence ID" value="NC_043082.1"/>
</dbReference>
<dbReference type="InterPro" id="IPR000052">
    <property type="entry name" value="Pltvir_coat"/>
</dbReference>
<evidence type="ECO:0000256" key="9">
    <source>
        <dbReference type="ARBA" id="ARBA00031336"/>
    </source>
</evidence>
<dbReference type="EMBL" id="FJ196838">
    <property type="protein sequence ID" value="ACM46001.1"/>
    <property type="molecule type" value="Genomic_RNA"/>
</dbReference>
<keyword evidence="6" id="KW-0167">Capsid protein</keyword>
<dbReference type="Pfam" id="PF08358">
    <property type="entry name" value="Flexi_CP_N"/>
    <property type="match status" value="1"/>
</dbReference>
<accession>B9UZ45</accession>
<dbReference type="InterPro" id="IPR013569">
    <property type="entry name" value="Carlavirus_coat_N"/>
</dbReference>
<dbReference type="GeneID" id="40524827"/>
<keyword evidence="13" id="KW-1185">Reference proteome</keyword>
<comment type="similarity">
    <text evidence="3">Belongs to the potexviruses coat protein family.</text>
</comment>
<evidence type="ECO:0000313" key="13">
    <source>
        <dbReference type="Proteomes" id="UP000232549"/>
    </source>
</evidence>
<reference evidence="12 13" key="1">
    <citation type="journal article" date="2009" name="Plant Dis.">
        <title>Helleborus net necrosis virus: A New Carlavirus Associated with 'Black Death' of Helleborus spp.</title>
        <authorList>
            <person name="Eastwell K.C."/>
            <person name="duToit L.J."/>
            <person name="Druffel K.L."/>
        </authorList>
    </citation>
    <scope>NUCLEOTIDE SEQUENCE [LARGE SCALE GENOMIC DNA]</scope>
</reference>
<evidence type="ECO:0000256" key="1">
    <source>
        <dbReference type="ARBA" id="ARBA00004032"/>
    </source>
</evidence>
<feature type="domain" description="Carlavirus coat" evidence="11">
    <location>
        <begin position="56"/>
        <end position="107"/>
    </location>
</feature>
<keyword evidence="5" id="KW-1139">Helical capsid protein</keyword>
<dbReference type="GO" id="GO:1990904">
    <property type="term" value="C:ribonucleoprotein complex"/>
    <property type="evidence" value="ECO:0007669"/>
    <property type="project" value="UniProtKB-KW"/>
</dbReference>
<keyword evidence="7" id="KW-0946">Virion</keyword>
<evidence type="ECO:0000256" key="2">
    <source>
        <dbReference type="ARBA" id="ARBA00004328"/>
    </source>
</evidence>
<protein>
    <recommendedName>
        <fullName evidence="4">Capsid protein</fullName>
    </recommendedName>
    <alternativeName>
        <fullName evidence="9">Coat protein</fullName>
    </alternativeName>
</protein>
<evidence type="ECO:0000256" key="8">
    <source>
        <dbReference type="ARBA" id="ARBA00023274"/>
    </source>
</evidence>
<name>B9UZ45_9VIRU</name>
<feature type="domain" description="Potexviruses and carlaviruses coat protein" evidence="10">
    <location>
        <begin position="117"/>
        <end position="256"/>
    </location>
</feature>
<evidence type="ECO:0000259" key="11">
    <source>
        <dbReference type="Pfam" id="PF08358"/>
    </source>
</evidence>
<evidence type="ECO:0000313" key="12">
    <source>
        <dbReference type="EMBL" id="ACM46001.1"/>
    </source>
</evidence>
<dbReference type="Proteomes" id="UP000232549">
    <property type="component" value="Segment"/>
</dbReference>
<comment type="function">
    <text evidence="1">Required for genome encapsidation. Forms ribonucleoprotein complexes along with TGB1 helicase and viral RNA.</text>
</comment>
<evidence type="ECO:0000259" key="10">
    <source>
        <dbReference type="Pfam" id="PF00286"/>
    </source>
</evidence>
<dbReference type="GO" id="GO:0019029">
    <property type="term" value="C:helical viral capsid"/>
    <property type="evidence" value="ECO:0007669"/>
    <property type="project" value="UniProtKB-KW"/>
</dbReference>
<dbReference type="GO" id="GO:0005198">
    <property type="term" value="F:structural molecule activity"/>
    <property type="evidence" value="ECO:0007669"/>
    <property type="project" value="InterPro"/>
</dbReference>
<evidence type="ECO:0000256" key="6">
    <source>
        <dbReference type="ARBA" id="ARBA00022561"/>
    </source>
</evidence>
<comment type="subcellular location">
    <subcellularLocation>
        <location evidence="2">Virion</location>
    </subcellularLocation>
</comment>
<sequence length="303" mass="33805">MATATALKRTDFANDEAYNKALADAERARMPNVPSVHGSKQDYELVGESDESLESRLANLKEYLMRQQKSKQFVNLGMEIGRPKLEPMAHLKPDMTNIFTRPTVDSLVKMQWREESGTVATAEELTEIAAKLQGLGVPPEEVAAVLWDISMYCASVSSSESMDPKGVVTFRSGGSIMRDAVVAITRDFSTLRKVCRAYAPVTWNRMILLDNPPANWQAKGFSSATKFAAWDCFDHVRNPACVQPQEGLIRIPTREEEIAHATHKEIALMKNARNDRFANTSSEITGGKFGCNVKKQWRESKCD</sequence>
<dbReference type="PRINTS" id="PR00232">
    <property type="entry name" value="POTXCARLCOAT"/>
</dbReference>
<evidence type="ECO:0000256" key="4">
    <source>
        <dbReference type="ARBA" id="ARBA00018091"/>
    </source>
</evidence>
<proteinExistence type="inferred from homology"/>
<organism evidence="12 13">
    <name type="scientific">Helleborus mosaic virus</name>
    <dbReference type="NCBI Taxonomy" id="592207"/>
    <lineage>
        <taxon>Viruses</taxon>
        <taxon>Riboviria</taxon>
        <taxon>Orthornavirae</taxon>
        <taxon>Kitrinoviricota</taxon>
        <taxon>Alsuviricetes</taxon>
        <taxon>Tymovirales</taxon>
        <taxon>Betaflexiviridae</taxon>
        <taxon>Quinvirinae</taxon>
        <taxon>Carlavirus</taxon>
        <taxon>Carlavirus hellebori</taxon>
    </lineage>
</organism>
<keyword evidence="8" id="KW-0687">Ribonucleoprotein</keyword>